<proteinExistence type="predicted"/>
<name>A0ABN3ARG7_9MICC</name>
<evidence type="ECO:0000256" key="1">
    <source>
        <dbReference type="SAM" id="MobiDB-lite"/>
    </source>
</evidence>
<comment type="caution">
    <text evidence="2">The sequence shown here is derived from an EMBL/GenBank/DDBJ whole genome shotgun (WGS) entry which is preliminary data.</text>
</comment>
<gene>
    <name evidence="2" type="ORF">GCM10009784_09900</name>
</gene>
<dbReference type="EMBL" id="BAAAON010000001">
    <property type="protein sequence ID" value="GAA2173874.1"/>
    <property type="molecule type" value="Genomic_DNA"/>
</dbReference>
<feature type="compositionally biased region" description="Basic and acidic residues" evidence="1">
    <location>
        <begin position="10"/>
        <end position="38"/>
    </location>
</feature>
<dbReference type="Proteomes" id="UP001500974">
    <property type="component" value="Unassembled WGS sequence"/>
</dbReference>
<accession>A0ABN3ARG7</accession>
<keyword evidence="3" id="KW-1185">Reference proteome</keyword>
<evidence type="ECO:0000313" key="3">
    <source>
        <dbReference type="Proteomes" id="UP001500974"/>
    </source>
</evidence>
<evidence type="ECO:0000313" key="2">
    <source>
        <dbReference type="EMBL" id="GAA2173874.1"/>
    </source>
</evidence>
<dbReference type="RefSeq" id="WP_346027695.1">
    <property type="nucleotide sequence ID" value="NZ_BAAAON010000001.1"/>
</dbReference>
<feature type="compositionally biased region" description="Basic and acidic residues" evidence="1">
    <location>
        <begin position="55"/>
        <end position="86"/>
    </location>
</feature>
<reference evidence="2 3" key="1">
    <citation type="journal article" date="2019" name="Int. J. Syst. Evol. Microbiol.">
        <title>The Global Catalogue of Microorganisms (GCM) 10K type strain sequencing project: providing services to taxonomists for standard genome sequencing and annotation.</title>
        <authorList>
            <consortium name="The Broad Institute Genomics Platform"/>
            <consortium name="The Broad Institute Genome Sequencing Center for Infectious Disease"/>
            <person name="Wu L."/>
            <person name="Ma J."/>
        </authorList>
    </citation>
    <scope>NUCLEOTIDE SEQUENCE [LARGE SCALE GENOMIC DNA]</scope>
    <source>
        <strain evidence="2 3">JCM 14917</strain>
    </source>
</reference>
<sequence length="86" mass="9154">MTDNTTDGTQAHDDDRREAVLEPDPRAGDAENIREEQGTHAAGAVPAAFVGGDQPGDKPEDAADNSGHWDEMGRENPAREPGDEES</sequence>
<organism evidence="2 3">
    <name type="scientific">Arthrobacter parietis</name>
    <dbReference type="NCBI Taxonomy" id="271434"/>
    <lineage>
        <taxon>Bacteria</taxon>
        <taxon>Bacillati</taxon>
        <taxon>Actinomycetota</taxon>
        <taxon>Actinomycetes</taxon>
        <taxon>Micrococcales</taxon>
        <taxon>Micrococcaceae</taxon>
        <taxon>Arthrobacter</taxon>
    </lineage>
</organism>
<feature type="region of interest" description="Disordered" evidence="1">
    <location>
        <begin position="1"/>
        <end position="86"/>
    </location>
</feature>
<feature type="compositionally biased region" description="Low complexity" evidence="1">
    <location>
        <begin position="41"/>
        <end position="52"/>
    </location>
</feature>
<protein>
    <submittedName>
        <fullName evidence="2">Uncharacterized protein</fullName>
    </submittedName>
</protein>